<comment type="caution">
    <text evidence="3">The sequence shown here is derived from an EMBL/GenBank/DDBJ whole genome shotgun (WGS) entry which is preliminary data.</text>
</comment>
<feature type="transmembrane region" description="Helical" evidence="2">
    <location>
        <begin position="535"/>
        <end position="557"/>
    </location>
</feature>
<keyword evidence="2" id="KW-1133">Transmembrane helix</keyword>
<accession>A0A9N9UCA9</accession>
<dbReference type="AlphaFoldDB" id="A0A9N9UCA9"/>
<keyword evidence="4" id="KW-1185">Reference proteome</keyword>
<proteinExistence type="predicted"/>
<organism evidence="3 4">
    <name type="scientific">Clonostachys byssicola</name>
    <dbReference type="NCBI Taxonomy" id="160290"/>
    <lineage>
        <taxon>Eukaryota</taxon>
        <taxon>Fungi</taxon>
        <taxon>Dikarya</taxon>
        <taxon>Ascomycota</taxon>
        <taxon>Pezizomycotina</taxon>
        <taxon>Sordariomycetes</taxon>
        <taxon>Hypocreomycetidae</taxon>
        <taxon>Hypocreales</taxon>
        <taxon>Bionectriaceae</taxon>
        <taxon>Clonostachys</taxon>
    </lineage>
</organism>
<name>A0A9N9UCA9_9HYPO</name>
<feature type="compositionally biased region" description="Polar residues" evidence="1">
    <location>
        <begin position="633"/>
        <end position="644"/>
    </location>
</feature>
<protein>
    <submittedName>
        <fullName evidence="3">Uncharacterized protein</fullName>
    </submittedName>
</protein>
<sequence length="644" mass="71283">MTQFQTGVWYDHSHSAATQGAITLPKNNGNIFLSFLTVMVTVAGACAWTIVSLLIHSYLVRSRPDTDLFDLQQQVTLRNAKTPLGTIYDLFKIHGAWSGRKVPRLGLRTAVAVVPALLLFGGMMTASIFTSKVVTSEDGSGIALALNQGCGVIPYSNVSASDLTNIIRVNKVINETIAARNYAINFYGNRDNTQSIKSKFVKDYLPYKVDTNASCMYPSAARCNKGVAPIRLESEMLDSHSMFGINAKPSNRIGVRTATTCGLASLQNLWKKESNMFTFYMGGIRNESNYTISHPATNVRGYTGYHIQSFTEGKFSGWNPISDFKRSDADVSVIFLNQNGMKYAQPVKDPYFLADNNTSGEFYTPSWAVNPLLCYDQYMICNPVNDRCSSWAKLANFTETAIHDPTLDFNDAQHATAARMTLHMQLTATGILMATSNNAALYASNHIIGNDYSTGLPENQWHLETTAWFQTKLAKIQASVAEYVRAPDDELGLEIISPHSSALRDMFNVTDAVMAELQAQCETQLIMSNGEVSTFSFAGMLIIIVITALLAVISFYMQDILDWVGKFFPNGTQARLADDKLQILRLALASNGGPRQWEVGYADVPVTSDYHHVRRPDKEPESSGYPLDEQRLIESTTTLPSQYR</sequence>
<gene>
    <name evidence="3" type="ORF">CBYS24578_00011209</name>
</gene>
<evidence type="ECO:0000313" key="4">
    <source>
        <dbReference type="Proteomes" id="UP000754883"/>
    </source>
</evidence>
<feature type="transmembrane region" description="Helical" evidence="2">
    <location>
        <begin position="31"/>
        <end position="55"/>
    </location>
</feature>
<evidence type="ECO:0000256" key="1">
    <source>
        <dbReference type="SAM" id="MobiDB-lite"/>
    </source>
</evidence>
<dbReference type="EMBL" id="CABFNO020001350">
    <property type="protein sequence ID" value="CAG9982934.1"/>
    <property type="molecule type" value="Genomic_DNA"/>
</dbReference>
<reference evidence="3" key="1">
    <citation type="submission" date="2021-10" db="EMBL/GenBank/DDBJ databases">
        <authorList>
            <person name="Piombo E."/>
        </authorList>
    </citation>
    <scope>NUCLEOTIDE SEQUENCE</scope>
</reference>
<feature type="transmembrane region" description="Helical" evidence="2">
    <location>
        <begin position="110"/>
        <end position="129"/>
    </location>
</feature>
<keyword evidence="2" id="KW-0812">Transmembrane</keyword>
<dbReference type="Proteomes" id="UP000754883">
    <property type="component" value="Unassembled WGS sequence"/>
</dbReference>
<dbReference type="OrthoDB" id="3540210at2759"/>
<keyword evidence="2" id="KW-0472">Membrane</keyword>
<feature type="region of interest" description="Disordered" evidence="1">
    <location>
        <begin position="611"/>
        <end position="644"/>
    </location>
</feature>
<evidence type="ECO:0000256" key="2">
    <source>
        <dbReference type="SAM" id="Phobius"/>
    </source>
</evidence>
<evidence type="ECO:0000313" key="3">
    <source>
        <dbReference type="EMBL" id="CAG9982934.1"/>
    </source>
</evidence>